<proteinExistence type="predicted"/>
<comment type="caution">
    <text evidence="1">The sequence shown here is derived from an EMBL/GenBank/DDBJ whole genome shotgun (WGS) entry which is preliminary data.</text>
</comment>
<sequence length="180" mass="20502">MDKGNMIKKSQAFRELLAPEPAKWGSAVNDVLDALRWSGYEAMINVYLLTDLDSSPDPDFTTDSWEPDSVWCFPLDDEDNVIGDLSVFMYDLLFKVLPTGAPDYLHEVLRRASEEGRMAWLGFEGYFYIDRLLTDDVASQIYGVCGHGGTPHVALDRRELVDPAWIETIRRHRRMLDLAA</sequence>
<protein>
    <submittedName>
        <fullName evidence="1">Uncharacterized protein</fullName>
    </submittedName>
</protein>
<dbReference type="AlphaFoldDB" id="A0A7W9HKJ3"/>
<reference evidence="1 2" key="1">
    <citation type="submission" date="2020-08" db="EMBL/GenBank/DDBJ databases">
        <title>Sequencing the genomes of 1000 actinobacteria strains.</title>
        <authorList>
            <person name="Klenk H.-P."/>
        </authorList>
    </citation>
    <scope>NUCLEOTIDE SEQUENCE [LARGE SCALE GENOMIC DNA]</scope>
    <source>
        <strain evidence="1 2">DSM 45486</strain>
    </source>
</reference>
<dbReference type="EMBL" id="JACHMO010000001">
    <property type="protein sequence ID" value="MBB5803992.1"/>
    <property type="molecule type" value="Genomic_DNA"/>
</dbReference>
<dbReference type="Proteomes" id="UP000552097">
    <property type="component" value="Unassembled WGS sequence"/>
</dbReference>
<gene>
    <name evidence="1" type="ORF">F4560_003760</name>
</gene>
<organism evidence="1 2">
    <name type="scientific">Saccharothrix ecbatanensis</name>
    <dbReference type="NCBI Taxonomy" id="1105145"/>
    <lineage>
        <taxon>Bacteria</taxon>
        <taxon>Bacillati</taxon>
        <taxon>Actinomycetota</taxon>
        <taxon>Actinomycetes</taxon>
        <taxon>Pseudonocardiales</taxon>
        <taxon>Pseudonocardiaceae</taxon>
        <taxon>Saccharothrix</taxon>
    </lineage>
</organism>
<evidence type="ECO:0000313" key="1">
    <source>
        <dbReference type="EMBL" id="MBB5803992.1"/>
    </source>
</evidence>
<evidence type="ECO:0000313" key="2">
    <source>
        <dbReference type="Proteomes" id="UP000552097"/>
    </source>
</evidence>
<name>A0A7W9HKJ3_9PSEU</name>
<accession>A0A7W9HKJ3</accession>
<keyword evidence="2" id="KW-1185">Reference proteome</keyword>